<gene>
    <name evidence="1" type="ORF">LD38_12125</name>
</gene>
<protein>
    <submittedName>
        <fullName evidence="1">Uncharacterized protein</fullName>
    </submittedName>
</protein>
<name>A0A2U2EF82_9FIRM</name>
<accession>A0A2U2EF82</accession>
<sequence length="67" mass="7825">MIGIPKFKRNDMVVFKIGDDEKCGMIQIVDAYGTFEQEDETSYDICVEEENCIYKHIRETDIVRKAC</sequence>
<organism evidence="1 2">
    <name type="scientific">Agathobacter rectalis</name>
    <dbReference type="NCBI Taxonomy" id="39491"/>
    <lineage>
        <taxon>Bacteria</taxon>
        <taxon>Bacillati</taxon>
        <taxon>Bacillota</taxon>
        <taxon>Clostridia</taxon>
        <taxon>Lachnospirales</taxon>
        <taxon>Lachnospiraceae</taxon>
        <taxon>Agathobacter</taxon>
    </lineage>
</organism>
<evidence type="ECO:0000313" key="2">
    <source>
        <dbReference type="Proteomes" id="UP000245905"/>
    </source>
</evidence>
<evidence type="ECO:0000313" key="1">
    <source>
        <dbReference type="EMBL" id="PWE83107.1"/>
    </source>
</evidence>
<dbReference type="EMBL" id="JRFS01000026">
    <property type="protein sequence ID" value="PWE83107.1"/>
    <property type="molecule type" value="Genomic_DNA"/>
</dbReference>
<comment type="caution">
    <text evidence="1">The sequence shown here is derived from an EMBL/GenBank/DDBJ whole genome shotgun (WGS) entry which is preliminary data.</text>
</comment>
<reference evidence="1 2" key="1">
    <citation type="submission" date="2014-09" db="EMBL/GenBank/DDBJ databases">
        <title>Butyrate-producing bacteria isolated from human gut.</title>
        <authorList>
            <person name="Zhang Q."/>
            <person name="Zhao L."/>
        </authorList>
    </citation>
    <scope>NUCLEOTIDE SEQUENCE [LARGE SCALE GENOMIC DNA]</scope>
    <source>
        <strain evidence="1 2">R22</strain>
    </source>
</reference>
<dbReference type="AlphaFoldDB" id="A0A2U2EF82"/>
<proteinExistence type="predicted"/>
<dbReference type="Proteomes" id="UP000245905">
    <property type="component" value="Unassembled WGS sequence"/>
</dbReference>